<comment type="caution">
    <text evidence="1">The sequence shown here is derived from an EMBL/GenBank/DDBJ whole genome shotgun (WGS) entry which is preliminary data.</text>
</comment>
<reference evidence="1 2" key="1">
    <citation type="submission" date="2024-09" db="EMBL/GenBank/DDBJ databases">
        <authorList>
            <person name="Sun Q."/>
            <person name="Mori K."/>
        </authorList>
    </citation>
    <scope>NUCLEOTIDE SEQUENCE [LARGE SCALE GENOMIC DNA]</scope>
    <source>
        <strain evidence="1 2">JCM 13519</strain>
    </source>
</reference>
<accession>A0ABV5UP63</accession>
<dbReference type="EMBL" id="JBHMBH010000019">
    <property type="protein sequence ID" value="MFB9714191.1"/>
    <property type="molecule type" value="Genomic_DNA"/>
</dbReference>
<name>A0ABV5UP63_9MICC</name>
<keyword evidence="2" id="KW-1185">Reference proteome</keyword>
<proteinExistence type="predicted"/>
<dbReference type="RefSeq" id="WP_345043789.1">
    <property type="nucleotide sequence ID" value="NZ_BAABED010000001.1"/>
</dbReference>
<evidence type="ECO:0000313" key="2">
    <source>
        <dbReference type="Proteomes" id="UP001589536"/>
    </source>
</evidence>
<organism evidence="1 2">
    <name type="scientific">Arthrobacter methylotrophus</name>
    <dbReference type="NCBI Taxonomy" id="121291"/>
    <lineage>
        <taxon>Bacteria</taxon>
        <taxon>Bacillati</taxon>
        <taxon>Actinomycetota</taxon>
        <taxon>Actinomycetes</taxon>
        <taxon>Micrococcales</taxon>
        <taxon>Micrococcaceae</taxon>
        <taxon>Arthrobacter</taxon>
    </lineage>
</organism>
<sequence>MSGKQDKRPSDEDLQFLAEMGMTEVEPGRWVSGWQAGDPGTQEWFDSIGTEGQEQLDLLMRAGRVQNEFDMEQTGSDTAASVQMITEGPLATTPPGHNSVLTAFVAVRRDAQEAFDALDGKAIETAFDEMFEKYETMLPQDALAAALRSLGVKCKTINLDAMTAGPEGPDPRDYPGFRAAVVHIEGGIRNWIDPA</sequence>
<gene>
    <name evidence="1" type="ORF">ACFFPI_08470</name>
</gene>
<dbReference type="Proteomes" id="UP001589536">
    <property type="component" value="Unassembled WGS sequence"/>
</dbReference>
<protein>
    <submittedName>
        <fullName evidence="1">Uncharacterized protein</fullName>
    </submittedName>
</protein>
<evidence type="ECO:0000313" key="1">
    <source>
        <dbReference type="EMBL" id="MFB9714191.1"/>
    </source>
</evidence>